<evidence type="ECO:0000256" key="2">
    <source>
        <dbReference type="SAM" id="Phobius"/>
    </source>
</evidence>
<gene>
    <name evidence="3" type="ORF">IAB75_00110</name>
</gene>
<organism evidence="3 4">
    <name type="scientific">Candidatus Cryptobacteroides avicola</name>
    <dbReference type="NCBI Taxonomy" id="2840757"/>
    <lineage>
        <taxon>Bacteria</taxon>
        <taxon>Pseudomonadati</taxon>
        <taxon>Bacteroidota</taxon>
        <taxon>Bacteroidia</taxon>
        <taxon>Bacteroidales</taxon>
        <taxon>Candidatus Cryptobacteroides</taxon>
    </lineage>
</organism>
<keyword evidence="2" id="KW-1133">Transmembrane helix</keyword>
<sequence>MKKYLYLYNDLEKKLWGDKVRSNMYLASVTILLAGLCGVFGAGGDSVAMVLMGSANFTLSNYCGGILMLVMLWGLDVYESIVVSETRGIALRRSLLLLGIMLAAFALGILLSIVVIAIVAFVIGLFIMSGAFAAAFDSMTGSSSSSSSGPSCPQESGPQKYKITDENGCERILEDQGFGKFKDDRGDYWKSDGYGRVTRDI</sequence>
<evidence type="ECO:0000313" key="4">
    <source>
        <dbReference type="Proteomes" id="UP000725002"/>
    </source>
</evidence>
<dbReference type="AlphaFoldDB" id="A0A940IHA9"/>
<proteinExistence type="predicted"/>
<dbReference type="EMBL" id="JADILV010000002">
    <property type="protein sequence ID" value="MBO8482516.1"/>
    <property type="molecule type" value="Genomic_DNA"/>
</dbReference>
<dbReference type="Proteomes" id="UP000725002">
    <property type="component" value="Unassembled WGS sequence"/>
</dbReference>
<evidence type="ECO:0000256" key="1">
    <source>
        <dbReference type="SAM" id="MobiDB-lite"/>
    </source>
</evidence>
<comment type="caution">
    <text evidence="3">The sequence shown here is derived from an EMBL/GenBank/DDBJ whole genome shotgun (WGS) entry which is preliminary data.</text>
</comment>
<feature type="transmembrane region" description="Helical" evidence="2">
    <location>
        <begin position="95"/>
        <end position="128"/>
    </location>
</feature>
<feature type="transmembrane region" description="Helical" evidence="2">
    <location>
        <begin position="55"/>
        <end position="75"/>
    </location>
</feature>
<evidence type="ECO:0000313" key="3">
    <source>
        <dbReference type="EMBL" id="MBO8482516.1"/>
    </source>
</evidence>
<name>A0A940IHA9_9BACT</name>
<reference evidence="3" key="2">
    <citation type="journal article" date="2021" name="PeerJ">
        <title>Extensive microbial diversity within the chicken gut microbiome revealed by metagenomics and culture.</title>
        <authorList>
            <person name="Gilroy R."/>
            <person name="Ravi A."/>
            <person name="Getino M."/>
            <person name="Pursley I."/>
            <person name="Horton D.L."/>
            <person name="Alikhan N.F."/>
            <person name="Baker D."/>
            <person name="Gharbi K."/>
            <person name="Hall N."/>
            <person name="Watson M."/>
            <person name="Adriaenssens E.M."/>
            <person name="Foster-Nyarko E."/>
            <person name="Jarju S."/>
            <person name="Secka A."/>
            <person name="Antonio M."/>
            <person name="Oren A."/>
            <person name="Chaudhuri R.R."/>
            <person name="La Ragione R."/>
            <person name="Hildebrand F."/>
            <person name="Pallen M.J."/>
        </authorList>
    </citation>
    <scope>NUCLEOTIDE SEQUENCE</scope>
    <source>
        <strain evidence="3">G3-8215</strain>
    </source>
</reference>
<protein>
    <submittedName>
        <fullName evidence="3">Uncharacterized protein</fullName>
    </submittedName>
</protein>
<keyword evidence="2" id="KW-0472">Membrane</keyword>
<keyword evidence="2" id="KW-0812">Transmembrane</keyword>
<feature type="compositionally biased region" description="Low complexity" evidence="1">
    <location>
        <begin position="143"/>
        <end position="158"/>
    </location>
</feature>
<accession>A0A940IHA9</accession>
<feature type="region of interest" description="Disordered" evidence="1">
    <location>
        <begin position="143"/>
        <end position="165"/>
    </location>
</feature>
<feature type="transmembrane region" description="Helical" evidence="2">
    <location>
        <begin position="23"/>
        <end position="43"/>
    </location>
</feature>
<reference evidence="3" key="1">
    <citation type="submission" date="2020-10" db="EMBL/GenBank/DDBJ databases">
        <authorList>
            <person name="Gilroy R."/>
        </authorList>
    </citation>
    <scope>NUCLEOTIDE SEQUENCE</scope>
    <source>
        <strain evidence="3">G3-8215</strain>
    </source>
</reference>